<evidence type="ECO:0000256" key="1">
    <source>
        <dbReference type="SAM" id="MobiDB-lite"/>
    </source>
</evidence>
<evidence type="ECO:0000313" key="2">
    <source>
        <dbReference type="EMBL" id="QMT18696.1"/>
    </source>
</evidence>
<dbReference type="Proteomes" id="UP000514716">
    <property type="component" value="Chromosome"/>
</dbReference>
<dbReference type="EMBL" id="CP059540">
    <property type="protein sequence ID" value="QMT18696.1"/>
    <property type="molecule type" value="Genomic_DNA"/>
</dbReference>
<reference evidence="2 3" key="1">
    <citation type="submission" date="2020-07" db="EMBL/GenBank/DDBJ databases">
        <title>Screening of a cold-adapted Planococcus bacterium producing protease in traditional shrimp paste and protease identification by genome sequencing.</title>
        <authorList>
            <person name="Gao R."/>
            <person name="Leng W."/>
            <person name="Chu Q."/>
            <person name="Wu X."/>
            <person name="Liu H."/>
            <person name="Li X."/>
        </authorList>
    </citation>
    <scope>NUCLEOTIDE SEQUENCE [LARGE SCALE GENOMIC DNA]</scope>
    <source>
        <strain evidence="2 3">XJ11</strain>
    </source>
</reference>
<name>A0A7D7R2G6_PLAMR</name>
<keyword evidence="3" id="KW-1185">Reference proteome</keyword>
<dbReference type="AlphaFoldDB" id="A0A7D7R2G6"/>
<organism evidence="2 3">
    <name type="scientific">Planococcus maritimus</name>
    <dbReference type="NCBI Taxonomy" id="192421"/>
    <lineage>
        <taxon>Bacteria</taxon>
        <taxon>Bacillati</taxon>
        <taxon>Bacillota</taxon>
        <taxon>Bacilli</taxon>
        <taxon>Bacillales</taxon>
        <taxon>Caryophanaceae</taxon>
        <taxon>Planococcus</taxon>
    </lineage>
</organism>
<gene>
    <name evidence="2" type="ORF">H1Q58_06970</name>
</gene>
<feature type="compositionally biased region" description="Basic and acidic residues" evidence="1">
    <location>
        <begin position="465"/>
        <end position="475"/>
    </location>
</feature>
<protein>
    <submittedName>
        <fullName evidence="2">VanW family protein</fullName>
    </submittedName>
</protein>
<feature type="region of interest" description="Disordered" evidence="1">
    <location>
        <begin position="376"/>
        <end position="475"/>
    </location>
</feature>
<feature type="compositionally biased region" description="Polar residues" evidence="1">
    <location>
        <begin position="433"/>
        <end position="454"/>
    </location>
</feature>
<evidence type="ECO:0000313" key="3">
    <source>
        <dbReference type="Proteomes" id="UP000514716"/>
    </source>
</evidence>
<sequence length="475" mass="51083">MDNKVFGLTFLAVLASAIVFFGIANAGSYAVDNLLFSSEEYGDNTYIGTTDVSNMEVASAVLTVSSSFDSWKQNAALFVRFQDATAEYPLKHAEALVEETTSQAQSGQQNNVVITLPEAKTRSFLESNFPEVAFSETDIQNITSTLEQALAAGQTETRVDISDDSLTAEKLIVSETSFPHDLASDGADLVIEELDGMQIAPESQFSLLAVLAELNAWDITDAELTEIASVIYSTVLKTNLLIDERSIGATQPASIPLGFEAAISQDLAIDLAFTNPNHNTFTLNVDKAGEMITASLTALPFVYDYSVQTGGETEIEPRLIKQYSAFVSSGTSVKENGADGARIEVSRAVFDDNEELEVEPVSTDFYPPIHRVEVYPLEKPDVASPGDATDPEGEDTGNPDADQGQGDLIVEDPENPGFDLNGYPIIFDENGDIVQNGQNDGGSDTDTGNTNSDKQNGDEQSDEPVYDKSGKLINP</sequence>
<accession>A0A7D7R2G6</accession>
<dbReference type="RefSeq" id="WP_182093209.1">
    <property type="nucleotide sequence ID" value="NZ_CP059540.1"/>
</dbReference>
<dbReference type="KEGG" id="pdec:H1Q58_06970"/>
<proteinExistence type="predicted"/>